<evidence type="ECO:0000313" key="3">
    <source>
        <dbReference type="EMBL" id="KAK0539214.1"/>
    </source>
</evidence>
<keyword evidence="4" id="KW-1185">Reference proteome</keyword>
<dbReference type="PANTHER" id="PTHR11679">
    <property type="entry name" value="VESICLE PROTEIN SORTING-ASSOCIATED"/>
    <property type="match status" value="1"/>
</dbReference>
<dbReference type="GO" id="GO:0016192">
    <property type="term" value="P:vesicle-mediated transport"/>
    <property type="evidence" value="ECO:0007669"/>
    <property type="project" value="InterPro"/>
</dbReference>
<dbReference type="Gene3D" id="1.25.40.60">
    <property type="match status" value="1"/>
</dbReference>
<organism evidence="3 4">
    <name type="scientific">Tilletia horrida</name>
    <dbReference type="NCBI Taxonomy" id="155126"/>
    <lineage>
        <taxon>Eukaryota</taxon>
        <taxon>Fungi</taxon>
        <taxon>Dikarya</taxon>
        <taxon>Basidiomycota</taxon>
        <taxon>Ustilaginomycotina</taxon>
        <taxon>Exobasidiomycetes</taxon>
        <taxon>Tilletiales</taxon>
        <taxon>Tilletiaceae</taxon>
        <taxon>Tilletia</taxon>
    </lineage>
</organism>
<reference evidence="3" key="1">
    <citation type="journal article" date="2023" name="PhytoFront">
        <title>Draft Genome Resources of Seven Strains of Tilletia horrida, Causal Agent of Kernel Smut of Rice.</title>
        <authorList>
            <person name="Khanal S."/>
            <person name="Antony Babu S."/>
            <person name="Zhou X.G."/>
        </authorList>
    </citation>
    <scope>NUCLEOTIDE SEQUENCE</scope>
    <source>
        <strain evidence="3">TX3</strain>
    </source>
</reference>
<dbReference type="PIRSF" id="PIRSF005715">
    <property type="entry name" value="VPS45_Sec1"/>
    <property type="match status" value="1"/>
</dbReference>
<evidence type="ECO:0000256" key="2">
    <source>
        <dbReference type="SAM" id="MobiDB-lite"/>
    </source>
</evidence>
<dbReference type="InterPro" id="IPR001619">
    <property type="entry name" value="Sec1-like"/>
</dbReference>
<dbReference type="Pfam" id="PF00995">
    <property type="entry name" value="Sec1"/>
    <property type="match status" value="1"/>
</dbReference>
<feature type="compositionally biased region" description="Low complexity" evidence="2">
    <location>
        <begin position="551"/>
        <end position="573"/>
    </location>
</feature>
<dbReference type="Proteomes" id="UP001176521">
    <property type="component" value="Unassembled WGS sequence"/>
</dbReference>
<dbReference type="Gene3D" id="3.90.830.10">
    <property type="entry name" value="Syntaxin Binding Protein 1, Chain A, domain 2"/>
    <property type="match status" value="1"/>
</dbReference>
<dbReference type="EMBL" id="JAPDMQ010000034">
    <property type="protein sequence ID" value="KAK0539214.1"/>
    <property type="molecule type" value="Genomic_DNA"/>
</dbReference>
<dbReference type="SUPFAM" id="SSF56815">
    <property type="entry name" value="Sec1/munc18-like (SM) proteins"/>
    <property type="match status" value="1"/>
</dbReference>
<feature type="region of interest" description="Disordered" evidence="2">
    <location>
        <begin position="551"/>
        <end position="582"/>
    </location>
</feature>
<name>A0AAN6GGD8_9BASI</name>
<dbReference type="AlphaFoldDB" id="A0AAN6GGD8"/>
<dbReference type="InterPro" id="IPR043154">
    <property type="entry name" value="Sec-1-like_dom1"/>
</dbReference>
<dbReference type="Gene3D" id="3.40.50.1910">
    <property type="match status" value="1"/>
</dbReference>
<proteinExistence type="inferred from homology"/>
<gene>
    <name evidence="3" type="primary">VPS45</name>
    <name evidence="3" type="ORF">OC842_001035</name>
</gene>
<accession>A0AAN6GGD8</accession>
<dbReference type="InterPro" id="IPR043127">
    <property type="entry name" value="Sec-1-like_dom3a"/>
</dbReference>
<comment type="caution">
    <text evidence="3">The sequence shown here is derived from an EMBL/GenBank/DDBJ whole genome shotgun (WGS) entry which is preliminary data.</text>
</comment>
<dbReference type="InterPro" id="IPR036045">
    <property type="entry name" value="Sec1-like_sf"/>
</dbReference>
<dbReference type="Gene3D" id="3.40.50.2060">
    <property type="match status" value="1"/>
</dbReference>
<dbReference type="InterPro" id="IPR027482">
    <property type="entry name" value="Sec1-like_dom2"/>
</dbReference>
<comment type="similarity">
    <text evidence="1">Belongs to the STXBP/unc-18/SEC1 family.</text>
</comment>
<protein>
    <submittedName>
        <fullName evidence="3">Vacuolar protein sorting-associated protein 45</fullName>
    </submittedName>
</protein>
<evidence type="ECO:0000313" key="4">
    <source>
        <dbReference type="Proteomes" id="UP001176521"/>
    </source>
</evidence>
<evidence type="ECO:0000256" key="1">
    <source>
        <dbReference type="ARBA" id="ARBA00009884"/>
    </source>
</evidence>
<sequence>MSISVARAVGGYIERIVSEVAGIKVLILDADTTPIISTAFTQSALLAHEVYLTDRIDNQARDRMRHLKCCCFLRPSAESIAALVDELRMPKYASYYLYFTNILKKSDIERLAEADEHEVVKEVQEFFADYVPVNPTLFSLNLQPPPHRIWSSKPSDWDPDSLERHTAGLCALLLSLKKKPLIRYERMSSLAKKLGEEISYQMHTAQPNLFEFRRTDVPPLLLILDRRNDPVTPLLSQWTYQAMVHELIGINNGRVSLKDAENVRAEHKEIVLSADQDPFFSSNLYDNYGDLGASIKRYVIEYQSRTASTSQIETIQDMKRFVEAYPEFKKLSGNVSKHVALLGELSKRVEKEGLFEISELEQSLASNESHTQDLKAVQTMLASDKVFPEAKLRLAILYALRYQKNPQNQIMNIVKMLLDSGMEESRAALVFVFLNLAGAEQRQDDLFGQDNFFSRGKSALKGLKGVENVYTQHNPHLAQTVENLMKGRLRETSYPWISAGGAHMPMGGGMPPGVPGGPQGLYRPQDVIIFIIGGATYEEARTVALLNSGTAPSAASSSSFNPSSAGASSSIPGASGGGPSITGGAGGGGGAFGGTRFILGGTCIHNSASFLDMVQDAAARFPPSIVKPPPLATAAPTSNGPALQLSIGPVQLAVGGGGAGGRGGGAGGGGGVAGGLLDPERLGEAADGARDLARGLFDRVQRGVAGISLS</sequence>